<gene>
    <name evidence="7" type="ORF">XENOCAPTIV_013564</name>
</gene>
<evidence type="ECO:0000256" key="1">
    <source>
        <dbReference type="ARBA" id="ARBA00004245"/>
    </source>
</evidence>
<dbReference type="InterPro" id="IPR036961">
    <property type="entry name" value="Kinesin_motor_dom_sf"/>
</dbReference>
<proteinExistence type="inferred from homology"/>
<dbReference type="PROSITE" id="PS50067">
    <property type="entry name" value="KINESIN_MOTOR_2"/>
    <property type="match status" value="1"/>
</dbReference>
<reference evidence="7 8" key="1">
    <citation type="submission" date="2021-06" db="EMBL/GenBank/DDBJ databases">
        <authorList>
            <person name="Palmer J.M."/>
        </authorList>
    </citation>
    <scope>NUCLEOTIDE SEQUENCE [LARGE SCALE GENOMIC DNA]</scope>
    <source>
        <strain evidence="7 8">XC_2019</strain>
        <tissue evidence="7">Muscle</tissue>
    </source>
</reference>
<dbReference type="InterPro" id="IPR031852">
    <property type="entry name" value="Vik1/Cik1_MT-bd"/>
</dbReference>
<evidence type="ECO:0000256" key="3">
    <source>
        <dbReference type="ARBA" id="ARBA00022840"/>
    </source>
</evidence>
<comment type="caution">
    <text evidence="5">Lacks conserved residue(s) required for the propagation of feature annotation.</text>
</comment>
<dbReference type="Pfam" id="PF00225">
    <property type="entry name" value="Kinesin"/>
    <property type="match status" value="1"/>
</dbReference>
<evidence type="ECO:0000313" key="8">
    <source>
        <dbReference type="Proteomes" id="UP001434883"/>
    </source>
</evidence>
<evidence type="ECO:0000256" key="2">
    <source>
        <dbReference type="ARBA" id="ARBA00022741"/>
    </source>
</evidence>
<feature type="domain" description="Kinesin motor" evidence="6">
    <location>
        <begin position="33"/>
        <end position="286"/>
    </location>
</feature>
<keyword evidence="4" id="KW-0206">Cytoskeleton</keyword>
<accession>A0ABV0QE78</accession>
<sequence>MLVMENKLQLHLTNHRRYWLDINTPIFSCVPGNIRVFCRVRPVSQVEQDSADARTMLSFDSDDDAILYLSNKGKIMTFELDKVFPPQASQEEVSGSPDGPEPGPCHVLETICSWLGNHESSSSCAISQNHFSQRPTVVRMGVTTCLLYVIVLHSGLFDSRLPCCSRRQRSIIAKLDEAAASSSSVMENPTDKLDIKMNPDGSGQLYVPGLTEIVVQSPEDINNVFELGHVNRATACTNLNEHSSRSHALLIITVSGFNSTTGTRTQGVDQRGFLHCFFRTVLVSDS</sequence>
<dbReference type="InterPro" id="IPR001752">
    <property type="entry name" value="Kinesin_motor_dom"/>
</dbReference>
<dbReference type="InterPro" id="IPR027417">
    <property type="entry name" value="P-loop_NTPase"/>
</dbReference>
<keyword evidence="8" id="KW-1185">Reference proteome</keyword>
<dbReference type="InterPro" id="IPR027640">
    <property type="entry name" value="Kinesin-like_fam"/>
</dbReference>
<comment type="subcellular location">
    <subcellularLocation>
        <location evidence="1">Cytoplasm</location>
        <location evidence="1">Cytoskeleton</location>
    </subcellularLocation>
</comment>
<dbReference type="PANTHER" id="PTHR47972:SF5">
    <property type="entry name" value="KINESIN-LIKE PROTEIN KIFC3"/>
    <property type="match status" value="1"/>
</dbReference>
<comment type="similarity">
    <text evidence="5">Belongs to the TRAFAC class myosin-kinesin ATPase superfamily. Kinesin family.</text>
</comment>
<dbReference type="PANTHER" id="PTHR47972">
    <property type="entry name" value="KINESIN-LIKE PROTEIN KLP-3"/>
    <property type="match status" value="1"/>
</dbReference>
<keyword evidence="2" id="KW-0547">Nucleotide-binding</keyword>
<dbReference type="SUPFAM" id="SSF52540">
    <property type="entry name" value="P-loop containing nucleoside triphosphate hydrolases"/>
    <property type="match status" value="1"/>
</dbReference>
<evidence type="ECO:0000256" key="5">
    <source>
        <dbReference type="PROSITE-ProRule" id="PRU00283"/>
    </source>
</evidence>
<keyword evidence="3" id="KW-0067">ATP-binding</keyword>
<dbReference type="Pfam" id="PF16796">
    <property type="entry name" value="Microtub_bd"/>
    <property type="match status" value="1"/>
</dbReference>
<evidence type="ECO:0000259" key="6">
    <source>
        <dbReference type="PROSITE" id="PS50067"/>
    </source>
</evidence>
<evidence type="ECO:0000256" key="4">
    <source>
        <dbReference type="ARBA" id="ARBA00023212"/>
    </source>
</evidence>
<evidence type="ECO:0000313" key="7">
    <source>
        <dbReference type="EMBL" id="MEQ2193782.1"/>
    </source>
</evidence>
<protein>
    <recommendedName>
        <fullName evidence="6">Kinesin motor domain-containing protein</fullName>
    </recommendedName>
</protein>
<comment type="caution">
    <text evidence="7">The sequence shown here is derived from an EMBL/GenBank/DDBJ whole genome shotgun (WGS) entry which is preliminary data.</text>
</comment>
<keyword evidence="4" id="KW-0963">Cytoplasm</keyword>
<dbReference type="Gene3D" id="3.40.850.10">
    <property type="entry name" value="Kinesin motor domain"/>
    <property type="match status" value="2"/>
</dbReference>
<dbReference type="EMBL" id="JAHRIN010008685">
    <property type="protein sequence ID" value="MEQ2193782.1"/>
    <property type="molecule type" value="Genomic_DNA"/>
</dbReference>
<dbReference type="Proteomes" id="UP001434883">
    <property type="component" value="Unassembled WGS sequence"/>
</dbReference>
<dbReference type="SMART" id="SM00129">
    <property type="entry name" value="KISc"/>
    <property type="match status" value="1"/>
</dbReference>
<name>A0ABV0QE78_9TELE</name>
<organism evidence="7 8">
    <name type="scientific">Xenoophorus captivus</name>
    <dbReference type="NCBI Taxonomy" id="1517983"/>
    <lineage>
        <taxon>Eukaryota</taxon>
        <taxon>Metazoa</taxon>
        <taxon>Chordata</taxon>
        <taxon>Craniata</taxon>
        <taxon>Vertebrata</taxon>
        <taxon>Euteleostomi</taxon>
        <taxon>Actinopterygii</taxon>
        <taxon>Neopterygii</taxon>
        <taxon>Teleostei</taxon>
        <taxon>Neoteleostei</taxon>
        <taxon>Acanthomorphata</taxon>
        <taxon>Ovalentaria</taxon>
        <taxon>Atherinomorphae</taxon>
        <taxon>Cyprinodontiformes</taxon>
        <taxon>Goodeidae</taxon>
        <taxon>Xenoophorus</taxon>
    </lineage>
</organism>